<dbReference type="Gene3D" id="1.10.10.10">
    <property type="entry name" value="Winged helix-like DNA-binding domain superfamily/Winged helix DNA-binding domain"/>
    <property type="match status" value="1"/>
</dbReference>
<dbReference type="GO" id="GO:0003677">
    <property type="term" value="F:DNA binding"/>
    <property type="evidence" value="ECO:0007669"/>
    <property type="project" value="UniProtKB-KW"/>
</dbReference>
<dbReference type="PROSITE" id="PS52050">
    <property type="entry name" value="WYL"/>
    <property type="match status" value="1"/>
</dbReference>
<accession>A0AA45C716</accession>
<evidence type="ECO:0000313" key="3">
    <source>
        <dbReference type="EMBL" id="PWJ95056.1"/>
    </source>
</evidence>
<evidence type="ECO:0000259" key="2">
    <source>
        <dbReference type="Pfam" id="PF13280"/>
    </source>
</evidence>
<reference evidence="3 4" key="1">
    <citation type="submission" date="2018-05" db="EMBL/GenBank/DDBJ databases">
        <title>Genomic Encyclopedia of Type Strains, Phase IV (KMG-IV): sequencing the most valuable type-strain genomes for metagenomic binning, comparative biology and taxonomic classification.</title>
        <authorList>
            <person name="Goeker M."/>
        </authorList>
    </citation>
    <scope>NUCLEOTIDE SEQUENCE [LARGE SCALE GENOMIC DNA]</scope>
    <source>
        <strain evidence="3 4">DSM 24906</strain>
    </source>
</reference>
<dbReference type="InterPro" id="IPR036388">
    <property type="entry name" value="WH-like_DNA-bd_sf"/>
</dbReference>
<dbReference type="Pfam" id="PF13280">
    <property type="entry name" value="WYL"/>
    <property type="match status" value="1"/>
</dbReference>
<evidence type="ECO:0000313" key="4">
    <source>
        <dbReference type="Proteomes" id="UP000245921"/>
    </source>
</evidence>
<dbReference type="RefSeq" id="WP_158274801.1">
    <property type="nucleotide sequence ID" value="NZ_JAMHJO010000002.1"/>
</dbReference>
<sequence>MSNFHRIQWIDSMIKNKNYPTVNKISKEFEISSRQVYRDIEYMKYSLNAPIEYSKKVKGYVYSQDFDLPSIFIRQEDKELLSFLAERYSKINDDSAQNIADLFLKLSGGDSKVKDFDMPFVDIPVDILDFYNTLNDTIKMNKKIKINYHKYNSENDLRIISPYKIFKNRFNYYFVGFCHLRDDIRVFRLDRVVGFEVIDEERFIYSFFDESEYKDDENSFKYTKPYTAIIKYFGDDDLNGIKCFKKIENNFYIQFESSKKLIMDLFSRNNRFIILKPNWLKRKFLKMIKGFMNEYSEDDFYE</sequence>
<feature type="domain" description="Helix-turn-helix type 11" evidence="1">
    <location>
        <begin position="14"/>
        <end position="60"/>
    </location>
</feature>
<comment type="caution">
    <text evidence="3">The sequence shown here is derived from an EMBL/GenBank/DDBJ whole genome shotgun (WGS) entry which is preliminary data.</text>
</comment>
<organism evidence="3 4">
    <name type="scientific">Oceanotoga teriensis</name>
    <dbReference type="NCBI Taxonomy" id="515440"/>
    <lineage>
        <taxon>Bacteria</taxon>
        <taxon>Thermotogati</taxon>
        <taxon>Thermotogota</taxon>
        <taxon>Thermotogae</taxon>
        <taxon>Petrotogales</taxon>
        <taxon>Petrotogaceae</taxon>
        <taxon>Oceanotoga</taxon>
    </lineage>
</organism>
<name>A0AA45C716_9BACT</name>
<dbReference type="Proteomes" id="UP000245921">
    <property type="component" value="Unassembled WGS sequence"/>
</dbReference>
<feature type="domain" description="WYL" evidence="2">
    <location>
        <begin position="131"/>
        <end position="196"/>
    </location>
</feature>
<dbReference type="InterPro" id="IPR026881">
    <property type="entry name" value="WYL_dom"/>
</dbReference>
<dbReference type="EMBL" id="QGGI01000007">
    <property type="protein sequence ID" value="PWJ95056.1"/>
    <property type="molecule type" value="Genomic_DNA"/>
</dbReference>
<dbReference type="InterPro" id="IPR013196">
    <property type="entry name" value="HTH_11"/>
</dbReference>
<proteinExistence type="predicted"/>
<protein>
    <submittedName>
        <fullName evidence="3">DNA-binding transcriptional regulator YafY</fullName>
    </submittedName>
</protein>
<keyword evidence="4" id="KW-1185">Reference proteome</keyword>
<dbReference type="PANTHER" id="PTHR34580">
    <property type="match status" value="1"/>
</dbReference>
<dbReference type="PANTHER" id="PTHR34580:SF9">
    <property type="entry name" value="SLL5097 PROTEIN"/>
    <property type="match status" value="1"/>
</dbReference>
<gene>
    <name evidence="3" type="ORF">C7380_10711</name>
</gene>
<dbReference type="AlphaFoldDB" id="A0AA45C716"/>
<dbReference type="Pfam" id="PF08279">
    <property type="entry name" value="HTH_11"/>
    <property type="match status" value="1"/>
</dbReference>
<evidence type="ECO:0000259" key="1">
    <source>
        <dbReference type="Pfam" id="PF08279"/>
    </source>
</evidence>
<dbReference type="InterPro" id="IPR051534">
    <property type="entry name" value="CBASS_pafABC_assoc_protein"/>
</dbReference>
<keyword evidence="3" id="KW-0238">DNA-binding</keyword>